<evidence type="ECO:0000313" key="1">
    <source>
        <dbReference type="EMBL" id="PTU52811.1"/>
    </source>
</evidence>
<protein>
    <submittedName>
        <fullName evidence="1">Uncharacterized protein</fullName>
    </submittedName>
</protein>
<organism evidence="1 2">
    <name type="scientific">Pseudomonas plecoglossicida</name>
    <dbReference type="NCBI Taxonomy" id="70775"/>
    <lineage>
        <taxon>Bacteria</taxon>
        <taxon>Pseudomonadati</taxon>
        <taxon>Pseudomonadota</taxon>
        <taxon>Gammaproteobacteria</taxon>
        <taxon>Pseudomonadales</taxon>
        <taxon>Pseudomonadaceae</taxon>
        <taxon>Pseudomonas</taxon>
    </lineage>
</organism>
<dbReference type="AlphaFoldDB" id="A0A2R7UL81"/>
<sequence>MTKRVEIFVAMVDRVGRPGFQAGAAAAVHDQFNTDKQGFTLVVQGAQTTSAIASVLSVTQMTAGAVPFINIVTNTLAGTVTFLKIVAEYQPNDEPNIGDYVSLVGNVAGVVAGFAILIAAPWAALTFTAISLGASLIGTYNSELAEKIQKTITPIIDALIKHDITKETANPILAPNLTITDAQSIHEHFGGLIQVITWNPDTLEIKLDTRTLESFTIDQPIIQPGGVNPPIAPPNPPANGGGASITIGIESINGQVPTGPTPSITTIIGGGQDKYACCSAPQQDKYR</sequence>
<dbReference type="Proteomes" id="UP000244874">
    <property type="component" value="Unassembled WGS sequence"/>
</dbReference>
<name>A0A2R7UL81_PSEDL</name>
<evidence type="ECO:0000313" key="2">
    <source>
        <dbReference type="Proteomes" id="UP000244874"/>
    </source>
</evidence>
<dbReference type="RefSeq" id="WP_108480358.1">
    <property type="nucleotide sequence ID" value="NZ_QANO01000092.1"/>
</dbReference>
<proteinExistence type="predicted"/>
<reference evidence="1 2" key="1">
    <citation type="submission" date="2018-04" db="EMBL/GenBank/DDBJ databases">
        <authorList>
            <person name="Go L.Y."/>
            <person name="Mitchell J.A."/>
        </authorList>
    </citation>
    <scope>NUCLEOTIDE SEQUENCE [LARGE SCALE GENOMIC DNA]</scope>
    <source>
        <strain evidence="1 2">KCJK7865</strain>
    </source>
</reference>
<gene>
    <name evidence="1" type="ORF">DBB42_07760</name>
</gene>
<dbReference type="EMBL" id="QANO01000092">
    <property type="protein sequence ID" value="PTU52811.1"/>
    <property type="molecule type" value="Genomic_DNA"/>
</dbReference>
<comment type="caution">
    <text evidence="1">The sequence shown here is derived from an EMBL/GenBank/DDBJ whole genome shotgun (WGS) entry which is preliminary data.</text>
</comment>
<accession>A0A2R7UL81</accession>